<dbReference type="InterPro" id="IPR028431">
    <property type="entry name" value="NADP_DH_HndA-like"/>
</dbReference>
<dbReference type="Gene3D" id="3.40.30.10">
    <property type="entry name" value="Glutaredoxin"/>
    <property type="match status" value="1"/>
</dbReference>
<proteinExistence type="inferred from homology"/>
<reference evidence="8" key="1">
    <citation type="submission" date="2020-07" db="EMBL/GenBank/DDBJ databases">
        <title>Vallitalea pronyensis genome.</title>
        <authorList>
            <person name="Postec A."/>
        </authorList>
    </citation>
    <scope>NUCLEOTIDE SEQUENCE</scope>
    <source>
        <strain evidence="8">FatNI3</strain>
    </source>
</reference>
<dbReference type="InterPro" id="IPR002023">
    <property type="entry name" value="NuoE-like"/>
</dbReference>
<keyword evidence="5 7" id="KW-0411">Iron-sulfur</keyword>
<feature type="binding site" evidence="7">
    <location>
        <position position="84"/>
    </location>
    <ligand>
        <name>[2Fe-2S] cluster</name>
        <dbReference type="ChEBI" id="CHEBI:190135"/>
    </ligand>
</feature>
<dbReference type="GO" id="GO:0016491">
    <property type="term" value="F:oxidoreductase activity"/>
    <property type="evidence" value="ECO:0007669"/>
    <property type="project" value="InterPro"/>
</dbReference>
<feature type="binding site" evidence="7">
    <location>
        <position position="129"/>
    </location>
    <ligand>
        <name>[2Fe-2S] cluster</name>
        <dbReference type="ChEBI" id="CHEBI:190135"/>
    </ligand>
</feature>
<dbReference type="GO" id="GO:0051537">
    <property type="term" value="F:2 iron, 2 sulfur cluster binding"/>
    <property type="evidence" value="ECO:0007669"/>
    <property type="project" value="UniProtKB-KW"/>
</dbReference>
<evidence type="ECO:0000313" key="9">
    <source>
        <dbReference type="Proteomes" id="UP000683246"/>
    </source>
</evidence>
<dbReference type="CDD" id="cd03064">
    <property type="entry name" value="TRX_Fd_NuoE"/>
    <property type="match status" value="1"/>
</dbReference>
<evidence type="ECO:0000256" key="7">
    <source>
        <dbReference type="PIRSR" id="PIRSR000216-1"/>
    </source>
</evidence>
<dbReference type="SUPFAM" id="SSF52833">
    <property type="entry name" value="Thioredoxin-like"/>
    <property type="match status" value="1"/>
</dbReference>
<dbReference type="PIRSF" id="PIRSF000216">
    <property type="entry name" value="NADH_DH_24kDa"/>
    <property type="match status" value="1"/>
</dbReference>
<dbReference type="PANTHER" id="PTHR43342:SF2">
    <property type="entry name" value="POTENTIAL NAD-REDUCING HYDROGENASE SUBUNIT"/>
    <property type="match status" value="1"/>
</dbReference>
<keyword evidence="9" id="KW-1185">Reference proteome</keyword>
<keyword evidence="4 7" id="KW-0408">Iron</keyword>
<name>A0A8J8MI26_9FIRM</name>
<dbReference type="KEGG" id="vpy:HZI73_06725"/>
<dbReference type="FunFam" id="3.40.30.10:FF:000015">
    <property type="entry name" value="NADH-quinone oxidoreductase subunit E"/>
    <property type="match status" value="1"/>
</dbReference>
<evidence type="ECO:0000313" key="8">
    <source>
        <dbReference type="EMBL" id="QUI22014.1"/>
    </source>
</evidence>
<dbReference type="AlphaFoldDB" id="A0A8J8MI26"/>
<dbReference type="RefSeq" id="WP_212697489.1">
    <property type="nucleotide sequence ID" value="NZ_CP058649.1"/>
</dbReference>
<feature type="binding site" evidence="7">
    <location>
        <position position="89"/>
    </location>
    <ligand>
        <name>[2Fe-2S] cluster</name>
        <dbReference type="ChEBI" id="CHEBI:190135"/>
    </ligand>
</feature>
<feature type="binding site" evidence="7">
    <location>
        <position position="125"/>
    </location>
    <ligand>
        <name>[2Fe-2S] cluster</name>
        <dbReference type="ChEBI" id="CHEBI:190135"/>
    </ligand>
</feature>
<gene>
    <name evidence="8" type="ORF">HZI73_06725</name>
</gene>
<dbReference type="Pfam" id="PF01257">
    <property type="entry name" value="2Fe-2S_thioredx"/>
    <property type="match status" value="1"/>
</dbReference>
<evidence type="ECO:0000256" key="5">
    <source>
        <dbReference type="ARBA" id="ARBA00023014"/>
    </source>
</evidence>
<dbReference type="PANTHER" id="PTHR43342">
    <property type="entry name" value="NADH-QUINONE OXIDOREDUCTASE, E SUBUNIT"/>
    <property type="match status" value="1"/>
</dbReference>
<dbReference type="InterPro" id="IPR036249">
    <property type="entry name" value="Thioredoxin-like_sf"/>
</dbReference>
<comment type="cofactor">
    <cofactor evidence="6">
        <name>[2Fe-2S] cluster</name>
        <dbReference type="ChEBI" id="CHEBI:190135"/>
    </cofactor>
</comment>
<sequence>MDTSKGLEQGFDELEAYIQALHEKQGALITVLHKAQTIFGYLPKDVQLFISEKLKLPVSKVYGVVQFYSFFTMIPKGKHRIAVCMGTACYVKGAEKVLEQFKKLLGIHEGETTVDGQFSLEALRCVGACGLAPVVVIDEQVYGKVSPKKVADMLSKHQQGGDET</sequence>
<comment type="similarity">
    <text evidence="1">Belongs to the complex I 24 kDa subunit family.</text>
</comment>
<organism evidence="8 9">
    <name type="scientific">Vallitalea pronyensis</name>
    <dbReference type="NCBI Taxonomy" id="1348613"/>
    <lineage>
        <taxon>Bacteria</taxon>
        <taxon>Bacillati</taxon>
        <taxon>Bacillota</taxon>
        <taxon>Clostridia</taxon>
        <taxon>Lachnospirales</taxon>
        <taxon>Vallitaleaceae</taxon>
        <taxon>Vallitalea</taxon>
    </lineage>
</organism>
<dbReference type="InterPro" id="IPR042128">
    <property type="entry name" value="NuoE_dom"/>
</dbReference>
<keyword evidence="2 7" id="KW-0001">2Fe-2S</keyword>
<dbReference type="Gene3D" id="1.10.10.1590">
    <property type="entry name" value="NADH-quinone oxidoreductase subunit E"/>
    <property type="match status" value="1"/>
</dbReference>
<evidence type="ECO:0000256" key="2">
    <source>
        <dbReference type="ARBA" id="ARBA00022714"/>
    </source>
</evidence>
<keyword evidence="3 7" id="KW-0479">Metal-binding</keyword>
<dbReference type="GO" id="GO:0046872">
    <property type="term" value="F:metal ion binding"/>
    <property type="evidence" value="ECO:0007669"/>
    <property type="project" value="UniProtKB-KW"/>
</dbReference>
<evidence type="ECO:0000256" key="1">
    <source>
        <dbReference type="ARBA" id="ARBA00010643"/>
    </source>
</evidence>
<dbReference type="Proteomes" id="UP000683246">
    <property type="component" value="Chromosome"/>
</dbReference>
<evidence type="ECO:0000256" key="6">
    <source>
        <dbReference type="ARBA" id="ARBA00034078"/>
    </source>
</evidence>
<comment type="cofactor">
    <cofactor evidence="7">
        <name>[2Fe-2S] cluster</name>
        <dbReference type="ChEBI" id="CHEBI:190135"/>
    </cofactor>
    <text evidence="7">Binds 1 [2Fe-2S] cluster.</text>
</comment>
<dbReference type="InterPro" id="IPR041921">
    <property type="entry name" value="NuoE_N"/>
</dbReference>
<evidence type="ECO:0000256" key="3">
    <source>
        <dbReference type="ARBA" id="ARBA00022723"/>
    </source>
</evidence>
<evidence type="ECO:0000256" key="4">
    <source>
        <dbReference type="ARBA" id="ARBA00023004"/>
    </source>
</evidence>
<accession>A0A8J8MI26</accession>
<protein>
    <submittedName>
        <fullName evidence="8">NAD(P)H-dependent oxidoreductase subunit E</fullName>
    </submittedName>
</protein>
<dbReference type="EMBL" id="CP058649">
    <property type="protein sequence ID" value="QUI22014.1"/>
    <property type="molecule type" value="Genomic_DNA"/>
</dbReference>